<feature type="compositionally biased region" description="Basic and acidic residues" evidence="5">
    <location>
        <begin position="1"/>
        <end position="10"/>
    </location>
</feature>
<evidence type="ECO:0000313" key="8">
    <source>
        <dbReference type="Proteomes" id="UP000316747"/>
    </source>
</evidence>
<evidence type="ECO:0000256" key="3">
    <source>
        <dbReference type="ARBA" id="ARBA00022989"/>
    </source>
</evidence>
<dbReference type="AlphaFoldDB" id="A0A543I342"/>
<feature type="transmembrane region" description="Helical" evidence="6">
    <location>
        <begin position="143"/>
        <end position="162"/>
    </location>
</feature>
<feature type="region of interest" description="Disordered" evidence="5">
    <location>
        <begin position="1"/>
        <end position="85"/>
    </location>
</feature>
<dbReference type="InterPro" id="IPR007593">
    <property type="entry name" value="CD225/Dispanin_fam"/>
</dbReference>
<gene>
    <name evidence="7" type="ORF">FBY41_1398</name>
</gene>
<dbReference type="OrthoDB" id="9815705at2"/>
<dbReference type="RefSeq" id="WP_141842576.1">
    <property type="nucleotide sequence ID" value="NZ_VFPM01000001.1"/>
</dbReference>
<dbReference type="Pfam" id="PF04505">
    <property type="entry name" value="CD225"/>
    <property type="match status" value="1"/>
</dbReference>
<comment type="subcellular location">
    <subcellularLocation>
        <location evidence="1">Membrane</location>
    </subcellularLocation>
</comment>
<dbReference type="Proteomes" id="UP000316747">
    <property type="component" value="Unassembled WGS sequence"/>
</dbReference>
<feature type="compositionally biased region" description="Pro residues" evidence="5">
    <location>
        <begin position="42"/>
        <end position="67"/>
    </location>
</feature>
<evidence type="ECO:0000313" key="7">
    <source>
        <dbReference type="EMBL" id="TQM65016.1"/>
    </source>
</evidence>
<keyword evidence="3 6" id="KW-1133">Transmembrane helix</keyword>
<keyword evidence="8" id="KW-1185">Reference proteome</keyword>
<comment type="caution">
    <text evidence="7">The sequence shown here is derived from an EMBL/GenBank/DDBJ whole genome shotgun (WGS) entry which is preliminary data.</text>
</comment>
<dbReference type="GO" id="GO:0016020">
    <property type="term" value="C:membrane"/>
    <property type="evidence" value="ECO:0007669"/>
    <property type="project" value="UniProtKB-SubCell"/>
</dbReference>
<organism evidence="7 8">
    <name type="scientific">Humibacillus xanthopallidus</name>
    <dbReference type="NCBI Taxonomy" id="412689"/>
    <lineage>
        <taxon>Bacteria</taxon>
        <taxon>Bacillati</taxon>
        <taxon>Actinomycetota</taxon>
        <taxon>Actinomycetes</taxon>
        <taxon>Micrococcales</taxon>
        <taxon>Intrasporangiaceae</taxon>
        <taxon>Humibacillus</taxon>
    </lineage>
</organism>
<proteinExistence type="predicted"/>
<keyword evidence="4 6" id="KW-0472">Membrane</keyword>
<dbReference type="PANTHER" id="PTHR14948">
    <property type="entry name" value="NG5"/>
    <property type="match status" value="1"/>
</dbReference>
<reference evidence="7 8" key="1">
    <citation type="submission" date="2019-06" db="EMBL/GenBank/DDBJ databases">
        <title>Genome sequencing of plant associated microbes to promote plant fitness in Sorghum bicolor and Oryza sativa.</title>
        <authorList>
            <person name="Coleman-Derr D."/>
        </authorList>
    </citation>
    <scope>NUCLEOTIDE SEQUENCE [LARGE SCALE GENOMIC DNA]</scope>
    <source>
        <strain evidence="7 8">KV-663</strain>
    </source>
</reference>
<evidence type="ECO:0000256" key="4">
    <source>
        <dbReference type="ARBA" id="ARBA00023136"/>
    </source>
</evidence>
<dbReference type="InterPro" id="IPR051423">
    <property type="entry name" value="CD225/Dispanin"/>
</dbReference>
<protein>
    <submittedName>
        <fullName evidence="7">Interferon-induced transmembrane protein</fullName>
    </submittedName>
</protein>
<dbReference type="PANTHER" id="PTHR14948:SF25">
    <property type="entry name" value="DUF4190 DOMAIN-CONTAINING PROTEIN"/>
    <property type="match status" value="1"/>
</dbReference>
<feature type="transmembrane region" description="Helical" evidence="6">
    <location>
        <begin position="95"/>
        <end position="122"/>
    </location>
</feature>
<dbReference type="EMBL" id="VFPM01000001">
    <property type="protein sequence ID" value="TQM65016.1"/>
    <property type="molecule type" value="Genomic_DNA"/>
</dbReference>
<sequence length="164" mass="17561">MTDHRDRDDATEPDPDADRWSAWLPPLDPSSDRTGAAGPTQQGPPLPQSPGPALPQSPGPPPVPPPQAAQRASQSYRSAPPPHVGQKVAVGPKRYLALSVFATFFGFTPVGIIAIVISLSVGRHVRAGRLAEAERASRWARSWAIAALVLKLLWTLYFSFVLGS</sequence>
<evidence type="ECO:0000256" key="1">
    <source>
        <dbReference type="ARBA" id="ARBA00004370"/>
    </source>
</evidence>
<evidence type="ECO:0000256" key="2">
    <source>
        <dbReference type="ARBA" id="ARBA00022692"/>
    </source>
</evidence>
<feature type="compositionally biased region" description="Low complexity" evidence="5">
    <location>
        <begin position="68"/>
        <end position="78"/>
    </location>
</feature>
<name>A0A543I342_9MICO</name>
<keyword evidence="2 6" id="KW-0812">Transmembrane</keyword>
<evidence type="ECO:0000256" key="6">
    <source>
        <dbReference type="SAM" id="Phobius"/>
    </source>
</evidence>
<evidence type="ECO:0000256" key="5">
    <source>
        <dbReference type="SAM" id="MobiDB-lite"/>
    </source>
</evidence>
<accession>A0A543I342</accession>